<dbReference type="EMBL" id="GDJX01003301">
    <property type="protein sequence ID" value="JAT64635.1"/>
    <property type="molecule type" value="Transcribed_RNA"/>
</dbReference>
<feature type="domain" description="SBP-type" evidence="6">
    <location>
        <begin position="220"/>
        <end position="267"/>
    </location>
</feature>
<evidence type="ECO:0000313" key="7">
    <source>
        <dbReference type="EMBL" id="JAT64635.1"/>
    </source>
</evidence>
<dbReference type="GO" id="GO:0008270">
    <property type="term" value="F:zinc ion binding"/>
    <property type="evidence" value="ECO:0007669"/>
    <property type="project" value="UniProtKB-KW"/>
</dbReference>
<keyword evidence="3" id="KW-0862">Zinc</keyword>
<dbReference type="InterPro" id="IPR004333">
    <property type="entry name" value="SBP_dom"/>
</dbReference>
<dbReference type="AlphaFoldDB" id="A0A1D1ZCS3"/>
<organism evidence="7">
    <name type="scientific">Anthurium amnicola</name>
    <dbReference type="NCBI Taxonomy" id="1678845"/>
    <lineage>
        <taxon>Eukaryota</taxon>
        <taxon>Viridiplantae</taxon>
        <taxon>Streptophyta</taxon>
        <taxon>Embryophyta</taxon>
        <taxon>Tracheophyta</taxon>
        <taxon>Spermatophyta</taxon>
        <taxon>Magnoliopsida</taxon>
        <taxon>Liliopsida</taxon>
        <taxon>Araceae</taxon>
        <taxon>Pothoideae</taxon>
        <taxon>Potheae</taxon>
        <taxon>Anthurium</taxon>
    </lineage>
</organism>
<dbReference type="SUPFAM" id="SSF103612">
    <property type="entry name" value="SBT domain"/>
    <property type="match status" value="1"/>
</dbReference>
<evidence type="ECO:0000256" key="4">
    <source>
        <dbReference type="PROSITE-ProRule" id="PRU00470"/>
    </source>
</evidence>
<protein>
    <submittedName>
        <fullName evidence="7">Squamosa promoter-binding-like protein 8</fullName>
    </submittedName>
</protein>
<evidence type="ECO:0000256" key="1">
    <source>
        <dbReference type="ARBA" id="ARBA00022723"/>
    </source>
</evidence>
<keyword evidence="2 4" id="KW-0863">Zinc-finger</keyword>
<feature type="non-terminal residue" evidence="7">
    <location>
        <position position="267"/>
    </location>
</feature>
<accession>A0A1D1ZCS3</accession>
<feature type="region of interest" description="Disordered" evidence="5">
    <location>
        <begin position="127"/>
        <end position="192"/>
    </location>
</feature>
<feature type="compositionally biased region" description="Low complexity" evidence="5">
    <location>
        <begin position="181"/>
        <end position="192"/>
    </location>
</feature>
<dbReference type="GO" id="GO:0005634">
    <property type="term" value="C:nucleus"/>
    <property type="evidence" value="ECO:0007669"/>
    <property type="project" value="InterPro"/>
</dbReference>
<dbReference type="InterPro" id="IPR036893">
    <property type="entry name" value="SBP_sf"/>
</dbReference>
<dbReference type="PANTHER" id="PTHR31251">
    <property type="entry name" value="SQUAMOSA PROMOTER-BINDING-LIKE PROTEIN 4"/>
    <property type="match status" value="1"/>
</dbReference>
<feature type="non-terminal residue" evidence="7">
    <location>
        <position position="1"/>
    </location>
</feature>
<feature type="compositionally biased region" description="Gly residues" evidence="5">
    <location>
        <begin position="166"/>
        <end position="180"/>
    </location>
</feature>
<name>A0A1D1ZCS3_9ARAE</name>
<dbReference type="Pfam" id="PF03110">
    <property type="entry name" value="SBP"/>
    <property type="match status" value="1"/>
</dbReference>
<reference evidence="7" key="1">
    <citation type="submission" date="2015-07" db="EMBL/GenBank/DDBJ databases">
        <title>Transcriptome Assembly of Anthurium amnicola.</title>
        <authorList>
            <person name="Suzuki J."/>
        </authorList>
    </citation>
    <scope>NUCLEOTIDE SEQUENCE</scope>
</reference>
<dbReference type="GO" id="GO:0003677">
    <property type="term" value="F:DNA binding"/>
    <property type="evidence" value="ECO:0007669"/>
    <property type="project" value="InterPro"/>
</dbReference>
<sequence>LSLSLSLNTNTRTLSLAYLLQCERERSVEKERGRRGGNGREIGLKYGGRRRGSGAVEGLWSSHPPLFVLPQPNPSLQPPQPQPSFFFCLLLLHANLPSLAPIPTCPLLLRFRSPMEATLAELKRAAAGRGGLSRHQGEKEVPTADGDDEEGEQPPGRSPLPPALGAGRGGGGGAGNGKKGSQGSPPSPLSGTPAIAAAAAAACAPASRRGVGSAGAGLSSLCCQAEMCAADLTGAKRYHRRHKVCEAHAKAAAVMVAGLRQRFCQQC</sequence>
<gene>
    <name evidence="7" type="primary">SPL8_5</name>
    <name evidence="7" type="ORF">g.114832</name>
</gene>
<keyword evidence="1" id="KW-0479">Metal-binding</keyword>
<evidence type="ECO:0000259" key="6">
    <source>
        <dbReference type="PROSITE" id="PS51141"/>
    </source>
</evidence>
<evidence type="ECO:0000256" key="2">
    <source>
        <dbReference type="ARBA" id="ARBA00022771"/>
    </source>
</evidence>
<evidence type="ECO:0000256" key="5">
    <source>
        <dbReference type="SAM" id="MobiDB-lite"/>
    </source>
</evidence>
<dbReference type="InterPro" id="IPR044817">
    <property type="entry name" value="SBP-like"/>
</dbReference>
<dbReference type="PANTHER" id="PTHR31251:SF226">
    <property type="entry name" value="SQUAMOSA PROMOTER-BINDING-LIKE PROTEIN 6"/>
    <property type="match status" value="1"/>
</dbReference>
<proteinExistence type="predicted"/>
<dbReference type="PROSITE" id="PS51141">
    <property type="entry name" value="ZF_SBP"/>
    <property type="match status" value="1"/>
</dbReference>
<evidence type="ECO:0000256" key="3">
    <source>
        <dbReference type="ARBA" id="ARBA00022833"/>
    </source>
</evidence>
<dbReference type="Gene3D" id="4.10.1100.10">
    <property type="entry name" value="Transcription factor, SBP-box domain"/>
    <property type="match status" value="1"/>
</dbReference>